<feature type="transmembrane region" description="Helical" evidence="6">
    <location>
        <begin position="69"/>
        <end position="93"/>
    </location>
</feature>
<gene>
    <name evidence="8" type="ORF">EG328_001238</name>
</gene>
<keyword evidence="3 6" id="KW-1133">Transmembrane helix</keyword>
<dbReference type="Pfam" id="PF20684">
    <property type="entry name" value="Fung_rhodopsin"/>
    <property type="match status" value="1"/>
</dbReference>
<evidence type="ECO:0000256" key="3">
    <source>
        <dbReference type="ARBA" id="ARBA00022989"/>
    </source>
</evidence>
<feature type="transmembrane region" description="Helical" evidence="6">
    <location>
        <begin position="193"/>
        <end position="218"/>
    </location>
</feature>
<evidence type="ECO:0000256" key="6">
    <source>
        <dbReference type="SAM" id="Phobius"/>
    </source>
</evidence>
<feature type="transmembrane region" description="Helical" evidence="6">
    <location>
        <begin position="147"/>
        <end position="170"/>
    </location>
</feature>
<comment type="similarity">
    <text evidence="5">Belongs to the SAT4 family.</text>
</comment>
<protein>
    <recommendedName>
        <fullName evidence="7">Rhodopsin domain-containing protein</fullName>
    </recommendedName>
</protein>
<evidence type="ECO:0000313" key="9">
    <source>
        <dbReference type="Proteomes" id="UP000447873"/>
    </source>
</evidence>
<feature type="domain" description="Rhodopsin" evidence="7">
    <location>
        <begin position="54"/>
        <end position="277"/>
    </location>
</feature>
<sequence>MSVSDVNGTLTITIIPPPDGYVVDFANPQRRLVTQTYILFALENVLALMFLIQRLYTKIRLMKQFQIDDVFVIVAWALSVGTQACLVAGFVTNCIGVHAWEISLEHYGFYSRLILAAPLVYAPCCALTKITLCIFYSRLSPNVMFQWAVWGTIFACTGAYTGIFFSIIFACKPLAASWDPTLLPTAICVNRGAIYIATAVMGIVTDVVLIVIPIPTIWGLQMPTKQKIGLTAIFAVGSITMVTSIIRLIVLLPSLTNMDQTWVIAEGSLWIIVEANLPFFRHVAPRFIGENSESSNKPKYGRTDGLRTWGSAGPKRQYDTLMYTVDGGEVEDKVPLSMIRPKGKGGDRELGADNDSKEAILYERTVQIIYEGRKTPA</sequence>
<keyword evidence="4 6" id="KW-0472">Membrane</keyword>
<feature type="transmembrane region" description="Helical" evidence="6">
    <location>
        <begin position="230"/>
        <end position="250"/>
    </location>
</feature>
<dbReference type="InterPro" id="IPR052337">
    <property type="entry name" value="SAT4-like"/>
</dbReference>
<dbReference type="InterPro" id="IPR049326">
    <property type="entry name" value="Rhodopsin_dom_fungi"/>
</dbReference>
<comment type="subcellular location">
    <subcellularLocation>
        <location evidence="1">Membrane</location>
        <topology evidence="1">Multi-pass membrane protein</topology>
    </subcellularLocation>
</comment>
<feature type="transmembrane region" description="Helical" evidence="6">
    <location>
        <begin position="37"/>
        <end position="57"/>
    </location>
</feature>
<keyword evidence="2 6" id="KW-0812">Transmembrane</keyword>
<feature type="transmembrane region" description="Helical" evidence="6">
    <location>
        <begin position="113"/>
        <end position="135"/>
    </location>
</feature>
<evidence type="ECO:0000313" key="8">
    <source>
        <dbReference type="EMBL" id="KAE9978782.1"/>
    </source>
</evidence>
<dbReference type="Proteomes" id="UP000447873">
    <property type="component" value="Unassembled WGS sequence"/>
</dbReference>
<dbReference type="AlphaFoldDB" id="A0A8H3UWW9"/>
<evidence type="ECO:0000256" key="2">
    <source>
        <dbReference type="ARBA" id="ARBA00022692"/>
    </source>
</evidence>
<evidence type="ECO:0000256" key="4">
    <source>
        <dbReference type="ARBA" id="ARBA00023136"/>
    </source>
</evidence>
<dbReference type="EMBL" id="WNWS01000129">
    <property type="protein sequence ID" value="KAE9978782.1"/>
    <property type="molecule type" value="Genomic_DNA"/>
</dbReference>
<evidence type="ECO:0000256" key="5">
    <source>
        <dbReference type="ARBA" id="ARBA00038359"/>
    </source>
</evidence>
<dbReference type="PANTHER" id="PTHR33048:SF124">
    <property type="entry name" value="INTEGRAL MEMBRANE PROTEIN"/>
    <property type="match status" value="1"/>
</dbReference>
<comment type="caution">
    <text evidence="8">The sequence shown here is derived from an EMBL/GenBank/DDBJ whole genome shotgun (WGS) entry which is preliminary data.</text>
</comment>
<accession>A0A8H3UWW9</accession>
<proteinExistence type="inferred from homology"/>
<evidence type="ECO:0000259" key="7">
    <source>
        <dbReference type="Pfam" id="PF20684"/>
    </source>
</evidence>
<reference evidence="8 9" key="1">
    <citation type="submission" date="2018-12" db="EMBL/GenBank/DDBJ databases">
        <title>Venturia inaequalis Genome Resource.</title>
        <authorList>
            <person name="Lichtner F.J."/>
        </authorList>
    </citation>
    <scope>NUCLEOTIDE SEQUENCE [LARGE SCALE GENOMIC DNA]</scope>
    <source>
        <strain evidence="8 9">120213</strain>
    </source>
</reference>
<name>A0A8H3UWW9_VENIN</name>
<evidence type="ECO:0000256" key="1">
    <source>
        <dbReference type="ARBA" id="ARBA00004141"/>
    </source>
</evidence>
<organism evidence="8 9">
    <name type="scientific">Venturia inaequalis</name>
    <name type="common">Apple scab fungus</name>
    <dbReference type="NCBI Taxonomy" id="5025"/>
    <lineage>
        <taxon>Eukaryota</taxon>
        <taxon>Fungi</taxon>
        <taxon>Dikarya</taxon>
        <taxon>Ascomycota</taxon>
        <taxon>Pezizomycotina</taxon>
        <taxon>Dothideomycetes</taxon>
        <taxon>Pleosporomycetidae</taxon>
        <taxon>Venturiales</taxon>
        <taxon>Venturiaceae</taxon>
        <taxon>Venturia</taxon>
    </lineage>
</organism>
<dbReference type="GO" id="GO:0016020">
    <property type="term" value="C:membrane"/>
    <property type="evidence" value="ECO:0007669"/>
    <property type="project" value="UniProtKB-SubCell"/>
</dbReference>
<dbReference type="PANTHER" id="PTHR33048">
    <property type="entry name" value="PTH11-LIKE INTEGRAL MEMBRANE PROTEIN (AFU_ORTHOLOGUE AFUA_5G11245)"/>
    <property type="match status" value="1"/>
</dbReference>